<accession>A0A8J6NJ32</accession>
<comment type="subcellular location">
    <subcellularLocation>
        <location evidence="1">Cell membrane</location>
        <topology evidence="1">Multi-pass membrane protein</topology>
    </subcellularLocation>
</comment>
<protein>
    <submittedName>
        <fullName evidence="8">YihY/virulence factor BrkB family protein</fullName>
    </submittedName>
</protein>
<evidence type="ECO:0000256" key="4">
    <source>
        <dbReference type="ARBA" id="ARBA00022989"/>
    </source>
</evidence>
<dbReference type="PANTHER" id="PTHR30213:SF0">
    <property type="entry name" value="UPF0761 MEMBRANE PROTEIN YIHY"/>
    <property type="match status" value="1"/>
</dbReference>
<dbReference type="PANTHER" id="PTHR30213">
    <property type="entry name" value="INNER MEMBRANE PROTEIN YHJD"/>
    <property type="match status" value="1"/>
</dbReference>
<keyword evidence="3 7" id="KW-0812">Transmembrane</keyword>
<proteinExistence type="predicted"/>
<keyword evidence="2" id="KW-1003">Cell membrane</keyword>
<feature type="transmembrane region" description="Helical" evidence="7">
    <location>
        <begin position="21"/>
        <end position="49"/>
    </location>
</feature>
<feature type="region of interest" description="Disordered" evidence="6">
    <location>
        <begin position="271"/>
        <end position="290"/>
    </location>
</feature>
<dbReference type="AlphaFoldDB" id="A0A8J6NJ32"/>
<comment type="caution">
    <text evidence="8">The sequence shown here is derived from an EMBL/GenBank/DDBJ whole genome shotgun (WGS) entry which is preliminary data.</text>
</comment>
<dbReference type="PIRSF" id="PIRSF035875">
    <property type="entry name" value="RNase_BN"/>
    <property type="match status" value="1"/>
</dbReference>
<dbReference type="InterPro" id="IPR017039">
    <property type="entry name" value="Virul_fac_BrkB"/>
</dbReference>
<feature type="transmembrane region" description="Helical" evidence="7">
    <location>
        <begin position="204"/>
        <end position="222"/>
    </location>
</feature>
<evidence type="ECO:0000313" key="8">
    <source>
        <dbReference type="EMBL" id="MBC8335360.1"/>
    </source>
</evidence>
<feature type="transmembrane region" description="Helical" evidence="7">
    <location>
        <begin position="174"/>
        <end position="192"/>
    </location>
</feature>
<evidence type="ECO:0000256" key="7">
    <source>
        <dbReference type="SAM" id="Phobius"/>
    </source>
</evidence>
<dbReference type="Proteomes" id="UP000614469">
    <property type="component" value="Unassembled WGS sequence"/>
</dbReference>
<feature type="transmembrane region" description="Helical" evidence="7">
    <location>
        <begin position="91"/>
        <end position="111"/>
    </location>
</feature>
<sequence length="290" mass="32437">MMKKEEHFAIWRKALKETLSLNSVLAAAGMAYFAFLSLFPVILLIVAVASRWFDPLWVENELITQLEFIIPGFTQLLGANIARVVQARGSVTATALVLLVWSGSTLFSIVARILDRIWNGRNLRPRIRSRGLALLFVGGFSIVIFPLLFVGTWVTPLLKGLLPDLPLLLYRDMGELFSVLGNILLFGLLYRLLPHAGPRWREVWVGAIPAGILWAIAKRVFVSYTARYLLASNLVYGSVSTIIAFLAWVHISGLILFFGAYLGVEYGEKEKSVPERSVQMDAQTKDKDNK</sequence>
<dbReference type="EMBL" id="JACNJN010000105">
    <property type="protein sequence ID" value="MBC8335360.1"/>
    <property type="molecule type" value="Genomic_DNA"/>
</dbReference>
<reference evidence="8 9" key="1">
    <citation type="submission" date="2020-08" db="EMBL/GenBank/DDBJ databases">
        <title>Bridging the membrane lipid divide: bacteria of the FCB group superphylum have the potential to synthesize archaeal ether lipids.</title>
        <authorList>
            <person name="Villanueva L."/>
            <person name="Von Meijenfeldt F.A.B."/>
            <person name="Westbye A.B."/>
            <person name="Yadav S."/>
            <person name="Hopmans E.C."/>
            <person name="Dutilh B.E."/>
            <person name="Sinninghe Damste J.S."/>
        </authorList>
    </citation>
    <scope>NUCLEOTIDE SEQUENCE [LARGE SCALE GENOMIC DNA]</scope>
    <source>
        <strain evidence="8">NIOZ-UU36</strain>
    </source>
</reference>
<evidence type="ECO:0000256" key="6">
    <source>
        <dbReference type="SAM" id="MobiDB-lite"/>
    </source>
</evidence>
<dbReference type="Pfam" id="PF03631">
    <property type="entry name" value="Virul_fac_BrkB"/>
    <property type="match status" value="1"/>
</dbReference>
<evidence type="ECO:0000256" key="2">
    <source>
        <dbReference type="ARBA" id="ARBA00022475"/>
    </source>
</evidence>
<gene>
    <name evidence="8" type="ORF">H8E29_08860</name>
</gene>
<organism evidence="8 9">
    <name type="scientific">Candidatus Desulfolinea nitratireducens</name>
    <dbReference type="NCBI Taxonomy" id="2841698"/>
    <lineage>
        <taxon>Bacteria</taxon>
        <taxon>Bacillati</taxon>
        <taxon>Chloroflexota</taxon>
        <taxon>Anaerolineae</taxon>
        <taxon>Anaerolineales</taxon>
        <taxon>Anaerolineales incertae sedis</taxon>
        <taxon>Candidatus Desulfolinea</taxon>
    </lineage>
</organism>
<evidence type="ECO:0000256" key="3">
    <source>
        <dbReference type="ARBA" id="ARBA00022692"/>
    </source>
</evidence>
<feature type="transmembrane region" description="Helical" evidence="7">
    <location>
        <begin position="132"/>
        <end position="154"/>
    </location>
</feature>
<evidence type="ECO:0000256" key="5">
    <source>
        <dbReference type="ARBA" id="ARBA00023136"/>
    </source>
</evidence>
<evidence type="ECO:0000256" key="1">
    <source>
        <dbReference type="ARBA" id="ARBA00004651"/>
    </source>
</evidence>
<dbReference type="NCBIfam" id="TIGR00765">
    <property type="entry name" value="yihY_not_rbn"/>
    <property type="match status" value="1"/>
</dbReference>
<keyword evidence="5 7" id="KW-0472">Membrane</keyword>
<name>A0A8J6NJ32_9CHLR</name>
<evidence type="ECO:0000313" key="9">
    <source>
        <dbReference type="Proteomes" id="UP000614469"/>
    </source>
</evidence>
<dbReference type="GO" id="GO:0005886">
    <property type="term" value="C:plasma membrane"/>
    <property type="evidence" value="ECO:0007669"/>
    <property type="project" value="UniProtKB-SubCell"/>
</dbReference>
<keyword evidence="4 7" id="KW-1133">Transmembrane helix</keyword>
<feature type="transmembrane region" description="Helical" evidence="7">
    <location>
        <begin position="242"/>
        <end position="264"/>
    </location>
</feature>